<dbReference type="SUPFAM" id="SSF142921">
    <property type="entry name" value="WGR domain-like"/>
    <property type="match status" value="1"/>
</dbReference>
<name>E6QWC6_9ZZZZ</name>
<organism evidence="2">
    <name type="scientific">mine drainage metagenome</name>
    <dbReference type="NCBI Taxonomy" id="410659"/>
    <lineage>
        <taxon>unclassified sequences</taxon>
        <taxon>metagenomes</taxon>
        <taxon>ecological metagenomes</taxon>
    </lineage>
</organism>
<feature type="domain" description="WGR" evidence="1">
    <location>
        <begin position="12"/>
        <end position="71"/>
    </location>
</feature>
<accession>E6QWC6</accession>
<dbReference type="EMBL" id="CABR01000150">
    <property type="protein sequence ID" value="CBI11549.1"/>
    <property type="molecule type" value="Genomic_DNA"/>
</dbReference>
<protein>
    <recommendedName>
        <fullName evidence="1">WGR domain-containing protein</fullName>
    </recommendedName>
</protein>
<dbReference type="AlphaFoldDB" id="E6QWC6"/>
<dbReference type="Pfam" id="PF05406">
    <property type="entry name" value="WGR"/>
    <property type="match status" value="1"/>
</dbReference>
<gene>
    <name evidence="2" type="ORF">CARN7_2382</name>
</gene>
<proteinExistence type="predicted"/>
<evidence type="ECO:0000259" key="1">
    <source>
        <dbReference type="Pfam" id="PF05406"/>
    </source>
</evidence>
<evidence type="ECO:0000313" key="2">
    <source>
        <dbReference type="EMBL" id="CBI11549.1"/>
    </source>
</evidence>
<comment type="caution">
    <text evidence="2">The sequence shown here is derived from an EMBL/GenBank/DDBJ whole genome shotgun (WGS) entry which is preliminary data.</text>
</comment>
<reference evidence="2" key="1">
    <citation type="submission" date="2009-10" db="EMBL/GenBank/DDBJ databases">
        <title>Diversity of trophic interactions inside an arsenic-rich microbial ecosystem.</title>
        <authorList>
            <person name="Bertin P.N."/>
            <person name="Heinrich-Salmeron A."/>
            <person name="Pelletier E."/>
            <person name="Goulhen-Chollet F."/>
            <person name="Arsene-Ploetze F."/>
            <person name="Gallien S."/>
            <person name="Calteau A."/>
            <person name="Vallenet D."/>
            <person name="Casiot C."/>
            <person name="Chane-Woon-Ming B."/>
            <person name="Giloteaux L."/>
            <person name="Barakat M."/>
            <person name="Bonnefoy V."/>
            <person name="Bruneel O."/>
            <person name="Chandler M."/>
            <person name="Cleiss J."/>
            <person name="Duran R."/>
            <person name="Elbaz-Poulichet F."/>
            <person name="Fonknechten N."/>
            <person name="Lauga B."/>
            <person name="Mornico D."/>
            <person name="Ortet P."/>
            <person name="Schaeffer C."/>
            <person name="Siguier P."/>
            <person name="Alexander Thil Smith A."/>
            <person name="Van Dorsselaer A."/>
            <person name="Weissenbach J."/>
            <person name="Medigue C."/>
            <person name="Le Paslier D."/>
        </authorList>
    </citation>
    <scope>NUCLEOTIDE SEQUENCE</scope>
</reference>
<sequence length="80" mass="9705">MRLEFRSDVRGYVLMLNRDLFGAFILQRRWFGLANHRGGVKQQVFEDEEDAMRTVKRIRREREKHGYNRGRNTEISACWM</sequence>
<dbReference type="InterPro" id="IPR036930">
    <property type="entry name" value="WGR_dom_sf"/>
</dbReference>
<dbReference type="InterPro" id="IPR008893">
    <property type="entry name" value="WGR_domain"/>
</dbReference>